<reference evidence="2" key="1">
    <citation type="submission" date="2017-04" db="EMBL/GenBank/DDBJ databases">
        <authorList>
            <person name="Varghese N."/>
            <person name="Submissions S."/>
        </authorList>
    </citation>
    <scope>NUCLEOTIDE SEQUENCE [LARGE SCALE GENOMIC DNA]</scope>
    <source>
        <strain evidence="2">Ballard 720</strain>
    </source>
</reference>
<evidence type="ECO:0000313" key="2">
    <source>
        <dbReference type="Proteomes" id="UP000192911"/>
    </source>
</evidence>
<proteinExistence type="predicted"/>
<dbReference type="GeneID" id="95548787"/>
<keyword evidence="2" id="KW-1185">Reference proteome</keyword>
<evidence type="ECO:0008006" key="3">
    <source>
        <dbReference type="Google" id="ProtNLM"/>
    </source>
</evidence>
<dbReference type="InterPro" id="IPR021333">
    <property type="entry name" value="DUF2946"/>
</dbReference>
<accession>A0A1X7DC34</accession>
<sequence length="128" mass="13078">MAGRFRKLTAWMGMLAVWLATVAPLVSQVRAQPAGAGAMVHGSGPPGGAGAVCGASPRAPRDGASHALHLDVCGYCSFFTHSPATSCAAPTFVFAHAAAILPAALPHPLALSLERYPHAYPRAPPKDA</sequence>
<organism evidence="1 2">
    <name type="scientific">Trinickia caryophylli</name>
    <name type="common">Paraburkholderia caryophylli</name>
    <dbReference type="NCBI Taxonomy" id="28094"/>
    <lineage>
        <taxon>Bacteria</taxon>
        <taxon>Pseudomonadati</taxon>
        <taxon>Pseudomonadota</taxon>
        <taxon>Betaproteobacteria</taxon>
        <taxon>Burkholderiales</taxon>
        <taxon>Burkholderiaceae</taxon>
        <taxon>Trinickia</taxon>
    </lineage>
</organism>
<dbReference type="AlphaFoldDB" id="A0A1X7DC34"/>
<dbReference type="EMBL" id="FXAH01000003">
    <property type="protein sequence ID" value="SMF12629.1"/>
    <property type="molecule type" value="Genomic_DNA"/>
</dbReference>
<dbReference type="OrthoDB" id="8683087at2"/>
<protein>
    <recommendedName>
        <fullName evidence="3">DUF2946 domain-containing protein</fullName>
    </recommendedName>
</protein>
<evidence type="ECO:0000313" key="1">
    <source>
        <dbReference type="EMBL" id="SMF12629.1"/>
    </source>
</evidence>
<gene>
    <name evidence="1" type="ORF">SAMN06295900_1033</name>
</gene>
<dbReference type="STRING" id="28094.SAMN06295900_1033"/>
<dbReference type="Proteomes" id="UP000192911">
    <property type="component" value="Unassembled WGS sequence"/>
</dbReference>
<name>A0A1X7DC34_TRICW</name>
<dbReference type="Pfam" id="PF11162">
    <property type="entry name" value="DUF2946"/>
    <property type="match status" value="1"/>
</dbReference>
<dbReference type="RefSeq" id="WP_085226387.1">
    <property type="nucleotide sequence ID" value="NZ_BSQD01000003.1"/>
</dbReference>